<evidence type="ECO:0000313" key="9">
    <source>
        <dbReference type="RefSeq" id="XP_058978157.1"/>
    </source>
</evidence>
<feature type="compositionally biased region" description="Acidic residues" evidence="1">
    <location>
        <begin position="175"/>
        <end position="186"/>
    </location>
</feature>
<organism evidence="3 14">
    <name type="scientific">Musca domestica</name>
    <name type="common">House fly</name>
    <dbReference type="NCBI Taxonomy" id="7370"/>
    <lineage>
        <taxon>Eukaryota</taxon>
        <taxon>Metazoa</taxon>
        <taxon>Ecdysozoa</taxon>
        <taxon>Arthropoda</taxon>
        <taxon>Hexapoda</taxon>
        <taxon>Insecta</taxon>
        <taxon>Pterygota</taxon>
        <taxon>Neoptera</taxon>
        <taxon>Endopterygota</taxon>
        <taxon>Diptera</taxon>
        <taxon>Brachycera</taxon>
        <taxon>Muscomorpha</taxon>
        <taxon>Muscoidea</taxon>
        <taxon>Muscidae</taxon>
        <taxon>Musca</taxon>
    </lineage>
</organism>
<evidence type="ECO:0000313" key="15">
    <source>
        <dbReference type="RefSeq" id="XP_058982813.1"/>
    </source>
</evidence>
<feature type="region of interest" description="Disordered" evidence="1">
    <location>
        <begin position="166"/>
        <end position="186"/>
    </location>
</feature>
<proteinExistence type="predicted"/>
<accession>A0ABM3V0A2</accession>
<evidence type="ECO:0000313" key="14">
    <source>
        <dbReference type="RefSeq" id="XP_058979207.1"/>
    </source>
</evidence>
<evidence type="ECO:0000256" key="1">
    <source>
        <dbReference type="SAM" id="MobiDB-lite"/>
    </source>
</evidence>
<feature type="domain" description="DUF4806" evidence="2">
    <location>
        <begin position="64"/>
        <end position="138"/>
    </location>
</feature>
<sequence length="186" mass="21458">MSNENANPSKGKMKYFAPQANAKCSSCQENARKLDTIIDILAEHKVLLDRVISQNAFVDNIMTIFPIESEEKLREFDRILATQADLYTRQMKNLIAGNAERNLHKVFGRNIIMDFNVDGTFGKKGLRDFGNVLAAIIEVISTFNKLPDKTLRAAFQRQKKKYFKINKRSRRTEEKEQDENDEEPQI</sequence>
<dbReference type="RefSeq" id="XP_058982814.1">
    <property type="nucleotide sequence ID" value="XM_059126831.1"/>
</dbReference>
<dbReference type="GeneID" id="131802748"/>
<evidence type="ECO:0000313" key="12">
    <source>
        <dbReference type="RefSeq" id="XP_058978413.1"/>
    </source>
</evidence>
<dbReference type="RefSeq" id="XP_058978412.1">
    <property type="nucleotide sequence ID" value="XM_059122429.1"/>
</dbReference>
<keyword evidence="3" id="KW-1185">Reference proteome</keyword>
<evidence type="ECO:0000313" key="13">
    <source>
        <dbReference type="RefSeq" id="XP_058979206.1"/>
    </source>
</evidence>
<evidence type="ECO:0000313" key="4">
    <source>
        <dbReference type="RefSeq" id="XP_058974559.1"/>
    </source>
</evidence>
<evidence type="ECO:0000313" key="5">
    <source>
        <dbReference type="RefSeq" id="XP_058975957.1"/>
    </source>
</evidence>
<dbReference type="RefSeq" id="XP_058976733.1">
    <property type="nucleotide sequence ID" value="XM_059120750.1"/>
</dbReference>
<dbReference type="RefSeq" id="XP_058976734.1">
    <property type="nucleotide sequence ID" value="XM_059120751.1"/>
</dbReference>
<evidence type="ECO:0000313" key="8">
    <source>
        <dbReference type="RefSeq" id="XP_058976734.1"/>
    </source>
</evidence>
<gene>
    <name evidence="13 14" type="primary">LOC131802748</name>
    <name evidence="4" type="synonym">LOC131800827</name>
    <name evidence="5 6" type="synonym">LOC131801374</name>
    <name evidence="7 8" type="synonym">LOC131801796</name>
    <name evidence="9 10" type="synonym">LOC131802259</name>
    <name evidence="11 12" type="synonym">LOC131802326</name>
    <name evidence="15 16" type="synonym">LOC131804247</name>
    <name evidence="17" type="synonym">LOC131806860</name>
</gene>
<dbReference type="RefSeq" id="XP_058975964.1">
    <property type="nucleotide sequence ID" value="XM_059119981.1"/>
</dbReference>
<dbReference type="RefSeq" id="XP_058975957.1">
    <property type="nucleotide sequence ID" value="XM_059119974.1"/>
</dbReference>
<evidence type="ECO:0000313" key="11">
    <source>
        <dbReference type="RefSeq" id="XP_058978412.1"/>
    </source>
</evidence>
<evidence type="ECO:0000313" key="10">
    <source>
        <dbReference type="RefSeq" id="XP_058978158.1"/>
    </source>
</evidence>
<evidence type="ECO:0000313" key="7">
    <source>
        <dbReference type="RefSeq" id="XP_058976733.1"/>
    </source>
</evidence>
<protein>
    <submittedName>
        <fullName evidence="4">Uncharacterized protein LOC131800827</fullName>
    </submittedName>
    <submittedName>
        <fullName evidence="5 6">Uncharacterized protein LOC131801374</fullName>
    </submittedName>
    <submittedName>
        <fullName evidence="7 8">Uncharacterized protein LOC131801796</fullName>
    </submittedName>
    <submittedName>
        <fullName evidence="9 10">Uncharacterized protein LOC131802259</fullName>
    </submittedName>
    <submittedName>
        <fullName evidence="11 12">Uncharacterized protein LOC131802326</fullName>
    </submittedName>
    <submittedName>
        <fullName evidence="13 14">Uncharacterized protein LOC131802748</fullName>
    </submittedName>
    <submittedName>
        <fullName evidence="15 16">Uncharacterized protein LOC131804247</fullName>
    </submittedName>
    <submittedName>
        <fullName evidence="17">Uncharacterized protein LOC131806860</fullName>
    </submittedName>
</protein>
<dbReference type="RefSeq" id="XP_058979206.1">
    <property type="nucleotide sequence ID" value="XM_059123223.1"/>
</dbReference>
<dbReference type="RefSeq" id="XP_058978157.1">
    <property type="nucleotide sequence ID" value="XM_059122174.1"/>
</dbReference>
<dbReference type="RefSeq" id="XP_058974559.1">
    <property type="nucleotide sequence ID" value="XM_059118576.1"/>
</dbReference>
<evidence type="ECO:0000313" key="17">
    <source>
        <dbReference type="RefSeq" id="XP_058987642.1"/>
    </source>
</evidence>
<dbReference type="RefSeq" id="XP_058978158.1">
    <property type="nucleotide sequence ID" value="XM_059122175.1"/>
</dbReference>
<dbReference type="RefSeq" id="XP_058982813.1">
    <property type="nucleotide sequence ID" value="XM_059126830.1"/>
</dbReference>
<reference evidence="4 5" key="1">
    <citation type="submission" date="2025-05" db="UniProtKB">
        <authorList>
            <consortium name="RefSeq"/>
        </authorList>
    </citation>
    <scope>IDENTIFICATION</scope>
    <source>
        <strain evidence="4 5">Aabys</strain>
        <tissue evidence="4 5">Whole body</tissue>
    </source>
</reference>
<dbReference type="Pfam" id="PF16064">
    <property type="entry name" value="DUF4806"/>
    <property type="match status" value="1"/>
</dbReference>
<name>A0ABM3V0A2_MUSDO</name>
<dbReference type="InterPro" id="IPR032071">
    <property type="entry name" value="DUF4806"/>
</dbReference>
<evidence type="ECO:0000313" key="3">
    <source>
        <dbReference type="Proteomes" id="UP001652621"/>
    </source>
</evidence>
<dbReference type="Proteomes" id="UP001652621">
    <property type="component" value="Unplaced"/>
</dbReference>
<dbReference type="RefSeq" id="XP_058978413.1">
    <property type="nucleotide sequence ID" value="XM_059122430.1"/>
</dbReference>
<dbReference type="RefSeq" id="XP_058979207.1">
    <property type="nucleotide sequence ID" value="XM_059123224.1"/>
</dbReference>
<evidence type="ECO:0000259" key="2">
    <source>
        <dbReference type="Pfam" id="PF16064"/>
    </source>
</evidence>
<evidence type="ECO:0000313" key="16">
    <source>
        <dbReference type="RefSeq" id="XP_058982814.1"/>
    </source>
</evidence>
<dbReference type="RefSeq" id="XP_058987642.1">
    <property type="nucleotide sequence ID" value="XM_059131659.1"/>
</dbReference>
<evidence type="ECO:0000313" key="6">
    <source>
        <dbReference type="RefSeq" id="XP_058975964.1"/>
    </source>
</evidence>